<evidence type="ECO:0000256" key="2">
    <source>
        <dbReference type="SAM" id="Phobius"/>
    </source>
</evidence>
<feature type="compositionally biased region" description="Polar residues" evidence="1">
    <location>
        <begin position="471"/>
        <end position="485"/>
    </location>
</feature>
<dbReference type="KEGG" id="vg:35382194"/>
<reference evidence="3" key="1">
    <citation type="submission" date="2017-08" db="EMBL/GenBank/DDBJ databases">
        <authorList>
            <consortium name="Urmite Genomes"/>
        </authorList>
    </citation>
    <scope>NUCLEOTIDE SEQUENCE [LARGE SCALE GENOMIC DNA]</scope>
    <source>
        <strain evidence="3">IHUMI-LCC2</strain>
    </source>
</reference>
<dbReference type="Proteomes" id="UP000236316">
    <property type="component" value="Segment"/>
</dbReference>
<feature type="transmembrane region" description="Helical" evidence="2">
    <location>
        <begin position="340"/>
        <end position="367"/>
    </location>
</feature>
<feature type="transmembrane region" description="Helical" evidence="2">
    <location>
        <begin position="312"/>
        <end position="334"/>
    </location>
</feature>
<feature type="transmembrane region" description="Helical" evidence="2">
    <location>
        <begin position="30"/>
        <end position="47"/>
    </location>
</feature>
<protein>
    <submittedName>
        <fullName evidence="3">Transmembrane domain-containing protein</fullName>
    </submittedName>
</protein>
<gene>
    <name evidence="3" type="ORF">ORPV_409</name>
</gene>
<evidence type="ECO:0000256" key="1">
    <source>
        <dbReference type="SAM" id="MobiDB-lite"/>
    </source>
</evidence>
<accession>A0A2I2L456</accession>
<keyword evidence="2 3" id="KW-0812">Transmembrane</keyword>
<feature type="transmembrane region" description="Helical" evidence="2">
    <location>
        <begin position="202"/>
        <end position="222"/>
    </location>
</feature>
<evidence type="ECO:0000313" key="3">
    <source>
        <dbReference type="EMBL" id="SNW62313.1"/>
    </source>
</evidence>
<proteinExistence type="predicted"/>
<dbReference type="EMBL" id="LT906555">
    <property type="protein sequence ID" value="SNW62313.1"/>
    <property type="molecule type" value="Genomic_DNA"/>
</dbReference>
<feature type="transmembrane region" description="Helical" evidence="2">
    <location>
        <begin position="234"/>
        <end position="256"/>
    </location>
</feature>
<feature type="compositionally biased region" description="Low complexity" evidence="1">
    <location>
        <begin position="461"/>
        <end position="470"/>
    </location>
</feature>
<evidence type="ECO:0000313" key="4">
    <source>
        <dbReference type="Proteomes" id="UP000236316"/>
    </source>
</evidence>
<feature type="transmembrane region" description="Helical" evidence="2">
    <location>
        <begin position="426"/>
        <end position="449"/>
    </location>
</feature>
<keyword evidence="4" id="KW-1185">Reference proteome</keyword>
<feature type="transmembrane region" description="Helical" evidence="2">
    <location>
        <begin position="268"/>
        <end position="291"/>
    </location>
</feature>
<dbReference type="GeneID" id="35382194"/>
<feature type="transmembrane region" description="Helical" evidence="2">
    <location>
        <begin position="388"/>
        <end position="414"/>
    </location>
</feature>
<organism evidence="3">
    <name type="scientific">Orpheovirus IHUMI-LCC2</name>
    <dbReference type="NCBI Taxonomy" id="2023057"/>
    <lineage>
        <taxon>Viruses</taxon>
        <taxon>Varidnaviria</taxon>
        <taxon>Bamfordvirae</taxon>
        <taxon>Nucleocytoviricota</taxon>
        <taxon>Megaviricetes</taxon>
        <taxon>Pimascovirales</taxon>
        <taxon>Ocovirineae</taxon>
        <taxon>Orpheoviridae</taxon>
        <taxon>Alphaorpheovirus</taxon>
        <taxon>Alphaorpheovirus massiliense</taxon>
    </lineage>
</organism>
<sequence>MNVINIIFMIDLIDNKTDKVLKEKYNKKGMHRWIILLFLIYTSYCKVQIPALGLTYMSAQITPTGQYWQKFEPVDGVIMLVDAQIPCEAYKGLIAFAIVEPYMDDKILYLKECGAKAVLILGVNTVYPGNAIRFFRNGEPFTDEKELYPVTELRPSDGAELANYFVNITVASQFTQFIYVIMDAEEGNVWKDHAYSPGMYSQQFILGPTCILVIVWSIINIYRLVKKDIPHPKVPYILCALLIIGNIFRLIGFVDFQGWKQIMDFKAAIFFSYAGIGFVFSASWFMTLLMLNTVDRSNIKVTLIMKRYLWPYIVISVILVANDWINSQALYITLTSYADIISVAIVWSTVSAGIYLALGIIFVVAFGKVYYARKRSLALQSNQSKDDRILIITTTINLVIGVSIILYALISLITWADLAGYPDREILFYFIQPLLLSIVAIAITVNVHLRIQQYVESASSTKNSKGSSANDGSSNKPQSGLAMSN</sequence>
<feature type="region of interest" description="Disordered" evidence="1">
    <location>
        <begin position="461"/>
        <end position="485"/>
    </location>
</feature>
<dbReference type="RefSeq" id="YP_009448615.1">
    <property type="nucleotide sequence ID" value="NC_036594.1"/>
</dbReference>
<keyword evidence="2" id="KW-1133">Transmembrane helix</keyword>
<keyword evidence="2" id="KW-0472">Membrane</keyword>
<name>A0A2I2L456_9VIRU</name>